<accession>T2M5I5</accession>
<sequence>MNIFYDLVGSLIENLALKSDQQAEFNKKIAELPSDVSPTGTIYIGHLPRGFYEDEIKKYFSQFGVVNKVRLARSKKTGGHKGYGYVQFANEDVAKIAAEAMNNYLMFNKLLKCQFVPNEKLHPKIWKGCNKKFVWINKAKLARQVHNKRKTKEASQKAFERLNKRDKKKREKLLACGIKFEFPGYAGSKINKKLIKKDQKAPTPKTLLPPKTDKKKRKKKEV</sequence>
<gene>
    <name evidence="7" type="primary">MKI67IP</name>
</gene>
<evidence type="ECO:0000256" key="2">
    <source>
        <dbReference type="ARBA" id="ARBA00022884"/>
    </source>
</evidence>
<dbReference type="SUPFAM" id="SSF54928">
    <property type="entry name" value="RNA-binding domain, RBD"/>
    <property type="match status" value="1"/>
</dbReference>
<dbReference type="InterPro" id="IPR000504">
    <property type="entry name" value="RRM_dom"/>
</dbReference>
<dbReference type="PROSITE" id="PS50102">
    <property type="entry name" value="RRM"/>
    <property type="match status" value="1"/>
</dbReference>
<dbReference type="GO" id="GO:0003723">
    <property type="term" value="F:RNA binding"/>
    <property type="evidence" value="ECO:0007669"/>
    <property type="project" value="UniProtKB-UniRule"/>
</dbReference>
<comment type="subcellular location">
    <subcellularLocation>
        <location evidence="1">Nucleus</location>
        <location evidence="1">Nucleolus</location>
    </subcellularLocation>
</comment>
<dbReference type="AlphaFoldDB" id="T2M5I5"/>
<dbReference type="InterPro" id="IPR012677">
    <property type="entry name" value="Nucleotide-bd_a/b_plait_sf"/>
</dbReference>
<protein>
    <submittedName>
        <fullName evidence="7">MKI67 FHA domain-interacting nucleolar phosphoprotein</fullName>
    </submittedName>
</protein>
<dbReference type="Pfam" id="PF00076">
    <property type="entry name" value="RRM_1"/>
    <property type="match status" value="1"/>
</dbReference>
<dbReference type="EMBL" id="HAAD01001321">
    <property type="protein sequence ID" value="CDG67553.1"/>
    <property type="molecule type" value="mRNA"/>
</dbReference>
<dbReference type="SMART" id="SM00360">
    <property type="entry name" value="RRM"/>
    <property type="match status" value="1"/>
</dbReference>
<feature type="region of interest" description="Disordered" evidence="5">
    <location>
        <begin position="193"/>
        <end position="222"/>
    </location>
</feature>
<evidence type="ECO:0000256" key="1">
    <source>
        <dbReference type="ARBA" id="ARBA00004604"/>
    </source>
</evidence>
<dbReference type="InterPro" id="IPR035979">
    <property type="entry name" value="RBD_domain_sf"/>
</dbReference>
<evidence type="ECO:0000256" key="3">
    <source>
        <dbReference type="ARBA" id="ARBA00023242"/>
    </source>
</evidence>
<reference evidence="7" key="1">
    <citation type="journal article" date="2013" name="Genome Biol. Evol.">
        <title>Punctuated emergences of genetic and phenotypic innovations in eumetazoan, bilaterian, euteleostome, and hominidae ancestors.</title>
        <authorList>
            <person name="Wenger Y."/>
            <person name="Galliot B."/>
        </authorList>
    </citation>
    <scope>NUCLEOTIDE SEQUENCE</scope>
    <source>
        <tissue evidence="7">Whole animals</tissue>
    </source>
</reference>
<feature type="domain" description="RRM" evidence="6">
    <location>
        <begin position="40"/>
        <end position="118"/>
    </location>
</feature>
<dbReference type="CDD" id="cd12307">
    <property type="entry name" value="RRM_NIFK_like"/>
    <property type="match status" value="1"/>
</dbReference>
<evidence type="ECO:0000259" key="6">
    <source>
        <dbReference type="PROSITE" id="PS50102"/>
    </source>
</evidence>
<keyword evidence="2 4" id="KW-0694">RNA-binding</keyword>
<dbReference type="PANTHER" id="PTHR46754">
    <property type="entry name" value="MKI67 FHA DOMAIN-INTERACTING NUCLEOLAR PHOSPHOPROTEIN"/>
    <property type="match status" value="1"/>
</dbReference>
<keyword evidence="3" id="KW-0539">Nucleus</keyword>
<evidence type="ECO:0000313" key="7">
    <source>
        <dbReference type="EMBL" id="CDG67553.1"/>
    </source>
</evidence>
<proteinExistence type="evidence at transcript level"/>
<evidence type="ECO:0000256" key="5">
    <source>
        <dbReference type="SAM" id="MobiDB-lite"/>
    </source>
</evidence>
<feature type="non-terminal residue" evidence="7">
    <location>
        <position position="1"/>
    </location>
</feature>
<dbReference type="GO" id="GO:0005730">
    <property type="term" value="C:nucleolus"/>
    <property type="evidence" value="ECO:0007669"/>
    <property type="project" value="UniProtKB-SubCell"/>
</dbReference>
<evidence type="ECO:0000256" key="4">
    <source>
        <dbReference type="PROSITE-ProRule" id="PRU00176"/>
    </source>
</evidence>
<feature type="compositionally biased region" description="Low complexity" evidence="5">
    <location>
        <begin position="201"/>
        <end position="210"/>
    </location>
</feature>
<dbReference type="Gene3D" id="3.30.70.330">
    <property type="match status" value="1"/>
</dbReference>
<name>T2M5I5_HYDVU</name>
<organism evidence="7">
    <name type="scientific">Hydra vulgaris</name>
    <name type="common">Hydra</name>
    <name type="synonym">Hydra attenuata</name>
    <dbReference type="NCBI Taxonomy" id="6087"/>
    <lineage>
        <taxon>Eukaryota</taxon>
        <taxon>Metazoa</taxon>
        <taxon>Cnidaria</taxon>
        <taxon>Hydrozoa</taxon>
        <taxon>Hydroidolina</taxon>
        <taxon>Anthoathecata</taxon>
        <taxon>Aplanulata</taxon>
        <taxon>Hydridae</taxon>
        <taxon>Hydra</taxon>
    </lineage>
</organism>
<dbReference type="OrthoDB" id="21467at2759"/>
<feature type="compositionally biased region" description="Basic residues" evidence="5">
    <location>
        <begin position="213"/>
        <end position="222"/>
    </location>
</feature>